<sequence length="233" mass="26369">MSLVYRHIFDWPLENIRKYWYAADETAAEKFKYEPSGRLTYKHNPAVAYSGWCAAGPPNPDIVRRCREVVSTPYPSTFSTFITMRDDGIHYIESLSNTKDSGKLVWEAGASSEVEDIYVAEDHLGLRSLRSARRATQAMAKAWYLVDVESEGPIGPAWSSPPPPGMENLELSDLGFIDQPPWPSDMQPMAFWVNDTNIVGYSACLHRPTIFALRSHYRGEPLSFYQDIDHGSL</sequence>
<organism evidence="1 2">
    <name type="scientific">Cephalotrichum gorgonifer</name>
    <dbReference type="NCBI Taxonomy" id="2041049"/>
    <lineage>
        <taxon>Eukaryota</taxon>
        <taxon>Fungi</taxon>
        <taxon>Dikarya</taxon>
        <taxon>Ascomycota</taxon>
        <taxon>Pezizomycotina</taxon>
        <taxon>Sordariomycetes</taxon>
        <taxon>Hypocreomycetidae</taxon>
        <taxon>Microascales</taxon>
        <taxon>Microascaceae</taxon>
        <taxon>Cephalotrichum</taxon>
    </lineage>
</organism>
<dbReference type="AlphaFoldDB" id="A0AAE8N623"/>
<dbReference type="Proteomes" id="UP001187682">
    <property type="component" value="Unassembled WGS sequence"/>
</dbReference>
<proteinExistence type="predicted"/>
<dbReference type="EMBL" id="ONZQ02000017">
    <property type="protein sequence ID" value="SPO06941.1"/>
    <property type="molecule type" value="Genomic_DNA"/>
</dbReference>
<gene>
    <name evidence="1" type="ORF">DNG_09635</name>
</gene>
<protein>
    <submittedName>
        <fullName evidence="1">Uncharacterized protein</fullName>
    </submittedName>
</protein>
<reference evidence="1" key="1">
    <citation type="submission" date="2018-03" db="EMBL/GenBank/DDBJ databases">
        <authorList>
            <person name="Guldener U."/>
        </authorList>
    </citation>
    <scope>NUCLEOTIDE SEQUENCE</scope>
</reference>
<keyword evidence="2" id="KW-1185">Reference proteome</keyword>
<comment type="caution">
    <text evidence="1">The sequence shown here is derived from an EMBL/GenBank/DDBJ whole genome shotgun (WGS) entry which is preliminary data.</text>
</comment>
<evidence type="ECO:0000313" key="2">
    <source>
        <dbReference type="Proteomes" id="UP001187682"/>
    </source>
</evidence>
<evidence type="ECO:0000313" key="1">
    <source>
        <dbReference type="EMBL" id="SPO06941.1"/>
    </source>
</evidence>
<name>A0AAE8N623_9PEZI</name>
<accession>A0AAE8N623</accession>